<evidence type="ECO:0000313" key="3">
    <source>
        <dbReference type="EMBL" id="MBB5874210.1"/>
    </source>
</evidence>
<dbReference type="Proteomes" id="UP000587527">
    <property type="component" value="Unassembled WGS sequence"/>
</dbReference>
<evidence type="ECO:0000313" key="4">
    <source>
        <dbReference type="Proteomes" id="UP000587527"/>
    </source>
</evidence>
<feature type="compositionally biased region" description="Low complexity" evidence="1">
    <location>
        <begin position="1"/>
        <end position="10"/>
    </location>
</feature>
<keyword evidence="2" id="KW-0472">Membrane</keyword>
<dbReference type="InterPro" id="IPR013320">
    <property type="entry name" value="ConA-like_dom_sf"/>
</dbReference>
<dbReference type="AlphaFoldDB" id="A0A841C5I9"/>
<evidence type="ECO:0000256" key="1">
    <source>
        <dbReference type="SAM" id="MobiDB-lite"/>
    </source>
</evidence>
<keyword evidence="4" id="KW-1185">Reference proteome</keyword>
<accession>A0A841C5I9</accession>
<name>A0A841C5I9_9ACTN</name>
<sequence>MARSASPSSSDSEELWPLRSVWFQAPRDAPDQVGPEPSPPVEERPPGAPDGRPVPAVAPVAPVPERQPSPGTTTVTLPLSRPASPVPAVAAPSTRPVAQPSAPVGVPPEVVRVRRPRRPMSWRWLSPVAVLAVTAAAAWLIVTRVPDLIAAGPPPVRPSTTATAAGPPPSAVPLPGVPIGYATFADPTGLAVTGAAAPTGTTIRLVGTAKETGAVWSAFAINPASSMNTAFRYAATDPASSVAFVLHTRPVATAGSALAALGPRLQVELRAGEVSVSTVDAARRATVLARARPDADLGGSSVVVWVDYLAGSRSLRVFVSAGAQKPAEALLTATVGLAAVLGKGPAHAGFVAAATGTAGAVELTAWHLAVAA</sequence>
<reference evidence="3 4" key="1">
    <citation type="submission" date="2020-08" db="EMBL/GenBank/DDBJ databases">
        <title>Sequencing the genomes of 1000 actinobacteria strains.</title>
        <authorList>
            <person name="Klenk H.-P."/>
        </authorList>
    </citation>
    <scope>NUCLEOTIDE SEQUENCE [LARGE SCALE GENOMIC DNA]</scope>
    <source>
        <strain evidence="3 4">DSM 45362</strain>
    </source>
</reference>
<gene>
    <name evidence="3" type="ORF">F4553_007644</name>
</gene>
<dbReference type="SUPFAM" id="SSF49899">
    <property type="entry name" value="Concanavalin A-like lectins/glucanases"/>
    <property type="match status" value="1"/>
</dbReference>
<keyword evidence="2" id="KW-1133">Transmembrane helix</keyword>
<feature type="compositionally biased region" description="Low complexity" evidence="1">
    <location>
        <begin position="49"/>
        <end position="60"/>
    </location>
</feature>
<feature type="compositionally biased region" description="Low complexity" evidence="1">
    <location>
        <begin position="80"/>
        <end position="104"/>
    </location>
</feature>
<feature type="transmembrane region" description="Helical" evidence="2">
    <location>
        <begin position="122"/>
        <end position="142"/>
    </location>
</feature>
<comment type="caution">
    <text evidence="3">The sequence shown here is derived from an EMBL/GenBank/DDBJ whole genome shotgun (WGS) entry which is preliminary data.</text>
</comment>
<keyword evidence="2" id="KW-0812">Transmembrane</keyword>
<feature type="region of interest" description="Disordered" evidence="1">
    <location>
        <begin position="1"/>
        <end position="104"/>
    </location>
</feature>
<dbReference type="Gene3D" id="2.60.120.200">
    <property type="match status" value="1"/>
</dbReference>
<organism evidence="3 4">
    <name type="scientific">Allocatelliglobosispora scoriae</name>
    <dbReference type="NCBI Taxonomy" id="643052"/>
    <lineage>
        <taxon>Bacteria</taxon>
        <taxon>Bacillati</taxon>
        <taxon>Actinomycetota</taxon>
        <taxon>Actinomycetes</taxon>
        <taxon>Micromonosporales</taxon>
        <taxon>Micromonosporaceae</taxon>
        <taxon>Allocatelliglobosispora</taxon>
    </lineage>
</organism>
<proteinExistence type="predicted"/>
<dbReference type="RefSeq" id="WP_184846153.1">
    <property type="nucleotide sequence ID" value="NZ_JACHMN010000003.1"/>
</dbReference>
<protein>
    <submittedName>
        <fullName evidence="3">Uncharacterized protein</fullName>
    </submittedName>
</protein>
<evidence type="ECO:0000256" key="2">
    <source>
        <dbReference type="SAM" id="Phobius"/>
    </source>
</evidence>
<dbReference type="EMBL" id="JACHMN010000003">
    <property type="protein sequence ID" value="MBB5874210.1"/>
    <property type="molecule type" value="Genomic_DNA"/>
</dbReference>